<dbReference type="InterPro" id="IPR001466">
    <property type="entry name" value="Beta-lactam-related"/>
</dbReference>
<keyword evidence="3" id="KW-0645">Protease</keyword>
<dbReference type="InterPro" id="IPR050789">
    <property type="entry name" value="Diverse_Enzym_Activities"/>
</dbReference>
<organism evidence="3 4">
    <name type="scientific">Bdellovibrio bacteriovorus</name>
    <dbReference type="NCBI Taxonomy" id="959"/>
    <lineage>
        <taxon>Bacteria</taxon>
        <taxon>Pseudomonadati</taxon>
        <taxon>Bdellovibrionota</taxon>
        <taxon>Bdellovibrionia</taxon>
        <taxon>Bdellovibrionales</taxon>
        <taxon>Pseudobdellovibrionaceae</taxon>
        <taxon>Bdellovibrio</taxon>
    </lineage>
</organism>
<name>A0A150WEP5_BDEBC</name>
<feature type="domain" description="Beta-lactamase-related" evidence="2">
    <location>
        <begin position="13"/>
        <end position="326"/>
    </location>
</feature>
<sequence length="353" mass="40370">MKFSVLEKNLMKQLEERIRDTTPGVMVRAYQGGRIICDVSAGNTFAYYDLASLTKVIFTTQAMMYAFELSKWNFETKVADVLSWFPHKETRITELLTHSSGLAWWLPLYQEINTQLPLEKRREQLREILQGLKIEKQETAVYSDVGFLVLGFILEKFFDKPLHDVWEEIKNKFYLGTTLEFHPNNQTSIRTGLFAPTEECSVRRKLIQGEVHDLNCWSLGGVSTHAGLFGSIDDVGWFSLHLRSQLMGIARYSIRQKTAQLFAKRALPEGKGDWAMGYMMPTPGSASCGSYFSLDSIGHTGFTGTSIWYDPKMDMSIIILSNRVLYGSDNKAFGKLRPEIHNWIVENYRRSGV</sequence>
<accession>A0A150WEP5</accession>
<dbReference type="EMBL" id="LUKF01000017">
    <property type="protein sequence ID" value="KYG61278.1"/>
    <property type="molecule type" value="Genomic_DNA"/>
</dbReference>
<dbReference type="PANTHER" id="PTHR43283:SF11">
    <property type="entry name" value="BETA-LACTAMASE-RELATED DOMAIN-CONTAINING PROTEIN"/>
    <property type="match status" value="1"/>
</dbReference>
<proteinExistence type="predicted"/>
<evidence type="ECO:0000256" key="1">
    <source>
        <dbReference type="ARBA" id="ARBA00022801"/>
    </source>
</evidence>
<dbReference type="RefSeq" id="WP_063244638.1">
    <property type="nucleotide sequence ID" value="NZ_LUKF01000017.1"/>
</dbReference>
<dbReference type="Gene3D" id="3.40.710.10">
    <property type="entry name" value="DD-peptidase/beta-lactamase superfamily"/>
    <property type="match status" value="1"/>
</dbReference>
<dbReference type="InterPro" id="IPR012338">
    <property type="entry name" value="Beta-lactam/transpept-like"/>
</dbReference>
<evidence type="ECO:0000259" key="2">
    <source>
        <dbReference type="Pfam" id="PF00144"/>
    </source>
</evidence>
<reference evidence="3 4" key="1">
    <citation type="submission" date="2016-03" db="EMBL/GenBank/DDBJ databases">
        <authorList>
            <person name="Ploux O."/>
        </authorList>
    </citation>
    <scope>NUCLEOTIDE SEQUENCE [LARGE SCALE GENOMIC DNA]</scope>
    <source>
        <strain evidence="3 4">BER2</strain>
    </source>
</reference>
<protein>
    <submittedName>
        <fullName evidence="3">D-alanyl-D-alanine carboxypeptidase</fullName>
    </submittedName>
</protein>
<dbReference type="Proteomes" id="UP000075391">
    <property type="component" value="Unassembled WGS sequence"/>
</dbReference>
<gene>
    <name evidence="3" type="ORF">AZI85_10085</name>
</gene>
<evidence type="ECO:0000313" key="3">
    <source>
        <dbReference type="EMBL" id="KYG61278.1"/>
    </source>
</evidence>
<dbReference type="GO" id="GO:0004180">
    <property type="term" value="F:carboxypeptidase activity"/>
    <property type="evidence" value="ECO:0007669"/>
    <property type="project" value="UniProtKB-KW"/>
</dbReference>
<evidence type="ECO:0000313" key="4">
    <source>
        <dbReference type="Proteomes" id="UP000075391"/>
    </source>
</evidence>
<dbReference type="PANTHER" id="PTHR43283">
    <property type="entry name" value="BETA-LACTAMASE-RELATED"/>
    <property type="match status" value="1"/>
</dbReference>
<keyword evidence="1" id="KW-0378">Hydrolase</keyword>
<dbReference type="OrthoDB" id="5298837at2"/>
<comment type="caution">
    <text evidence="3">The sequence shown here is derived from an EMBL/GenBank/DDBJ whole genome shotgun (WGS) entry which is preliminary data.</text>
</comment>
<dbReference type="SUPFAM" id="SSF56601">
    <property type="entry name" value="beta-lactamase/transpeptidase-like"/>
    <property type="match status" value="1"/>
</dbReference>
<dbReference type="AlphaFoldDB" id="A0A150WEP5"/>
<keyword evidence="3" id="KW-0121">Carboxypeptidase</keyword>
<dbReference type="Pfam" id="PF00144">
    <property type="entry name" value="Beta-lactamase"/>
    <property type="match status" value="1"/>
</dbReference>